<evidence type="ECO:0000256" key="1">
    <source>
        <dbReference type="ARBA" id="ARBA00022679"/>
    </source>
</evidence>
<dbReference type="PROSITE" id="PS00583">
    <property type="entry name" value="PFKB_KINASES_1"/>
    <property type="match status" value="1"/>
</dbReference>
<evidence type="ECO:0000313" key="4">
    <source>
        <dbReference type="EMBL" id="OGG60888.1"/>
    </source>
</evidence>
<evidence type="ECO:0000256" key="2">
    <source>
        <dbReference type="ARBA" id="ARBA00022777"/>
    </source>
</evidence>
<keyword evidence="1" id="KW-0808">Transferase</keyword>
<dbReference type="PANTHER" id="PTHR10584">
    <property type="entry name" value="SUGAR KINASE"/>
    <property type="match status" value="1"/>
</dbReference>
<dbReference type="InterPro" id="IPR029056">
    <property type="entry name" value="Ribokinase-like"/>
</dbReference>
<dbReference type="CDD" id="cd01942">
    <property type="entry name" value="ribokinase_group_A"/>
    <property type="match status" value="1"/>
</dbReference>
<feature type="domain" description="Carbohydrate kinase PfkB" evidence="3">
    <location>
        <begin position="39"/>
        <end position="296"/>
    </location>
</feature>
<evidence type="ECO:0000313" key="5">
    <source>
        <dbReference type="Proteomes" id="UP000178042"/>
    </source>
</evidence>
<comment type="caution">
    <text evidence="4">The sequence shown here is derived from an EMBL/GenBank/DDBJ whole genome shotgun (WGS) entry which is preliminary data.</text>
</comment>
<accession>A0A1F6DHJ3</accession>
<dbReference type="Pfam" id="PF00294">
    <property type="entry name" value="PfkB"/>
    <property type="match status" value="1"/>
</dbReference>
<dbReference type="AlphaFoldDB" id="A0A1F6DHJ3"/>
<dbReference type="SUPFAM" id="SSF53613">
    <property type="entry name" value="Ribokinase-like"/>
    <property type="match status" value="1"/>
</dbReference>
<dbReference type="PANTHER" id="PTHR10584:SF166">
    <property type="entry name" value="RIBOKINASE"/>
    <property type="match status" value="1"/>
</dbReference>
<protein>
    <recommendedName>
        <fullName evidence="3">Carbohydrate kinase PfkB domain-containing protein</fullName>
    </recommendedName>
</protein>
<dbReference type="Gene3D" id="3.40.1190.20">
    <property type="match status" value="1"/>
</dbReference>
<reference evidence="4 5" key="1">
    <citation type="journal article" date="2016" name="Nat. Commun.">
        <title>Thousands of microbial genomes shed light on interconnected biogeochemical processes in an aquifer system.</title>
        <authorList>
            <person name="Anantharaman K."/>
            <person name="Brown C.T."/>
            <person name="Hug L.A."/>
            <person name="Sharon I."/>
            <person name="Castelle C.J."/>
            <person name="Probst A.J."/>
            <person name="Thomas B.C."/>
            <person name="Singh A."/>
            <person name="Wilkins M.J."/>
            <person name="Karaoz U."/>
            <person name="Brodie E.L."/>
            <person name="Williams K.H."/>
            <person name="Hubbard S.S."/>
            <person name="Banfield J.F."/>
        </authorList>
    </citation>
    <scope>NUCLEOTIDE SEQUENCE [LARGE SCALE GENOMIC DNA]</scope>
</reference>
<keyword evidence="2" id="KW-0418">Kinase</keyword>
<organism evidence="4 5">
    <name type="scientific">Candidatus Kaiserbacteria bacterium RIFCSPHIGHO2_02_FULL_49_16</name>
    <dbReference type="NCBI Taxonomy" id="1798490"/>
    <lineage>
        <taxon>Bacteria</taxon>
        <taxon>Candidatus Kaiseribacteriota</taxon>
    </lineage>
</organism>
<sequence length="318" mass="34324">MTEERTKRKIIVSGSLAFDRIMNYHGLFGDHFIPDRLHNINLSFMVDKLSVEFGGTAGNIAYNLAMLGEVPEIISTAGTDFGPYRSHLLLSGVDPTSIRIVEGELTASAVVLTDSANNQISAFHPGAGKFPYDTPIETEGRALAIVGPGNIEDMTTLMAYFKKKGLRYYYDPGQQITALTADQLKEGISGAHTLFVSDYEFGLVAQKTGWAAGAILEHVTNLVVTSGIEGSRVFTKDAEWKVPSAPSDDAEDPTGAGDAYRAGFIKGTLLGLPLATCAKLGGVVAAYAVETYGTQTHRFTFPEVVERYRKSFGEKLPV</sequence>
<dbReference type="InterPro" id="IPR002173">
    <property type="entry name" value="Carboh/pur_kinase_PfkB_CS"/>
</dbReference>
<evidence type="ECO:0000259" key="3">
    <source>
        <dbReference type="Pfam" id="PF00294"/>
    </source>
</evidence>
<dbReference type="EMBL" id="MFLD01000006">
    <property type="protein sequence ID" value="OGG60888.1"/>
    <property type="molecule type" value="Genomic_DNA"/>
</dbReference>
<dbReference type="Proteomes" id="UP000178042">
    <property type="component" value="Unassembled WGS sequence"/>
</dbReference>
<dbReference type="PROSITE" id="PS00584">
    <property type="entry name" value="PFKB_KINASES_2"/>
    <property type="match status" value="1"/>
</dbReference>
<proteinExistence type="predicted"/>
<dbReference type="InterPro" id="IPR011611">
    <property type="entry name" value="PfkB_dom"/>
</dbReference>
<dbReference type="GO" id="GO:0016301">
    <property type="term" value="F:kinase activity"/>
    <property type="evidence" value="ECO:0007669"/>
    <property type="project" value="UniProtKB-KW"/>
</dbReference>
<name>A0A1F6DHJ3_9BACT</name>
<gene>
    <name evidence="4" type="ORF">A3C86_02690</name>
</gene>